<evidence type="ECO:0000313" key="1">
    <source>
        <dbReference type="EMBL" id="CAB3387454.1"/>
    </source>
</evidence>
<dbReference type="AlphaFoldDB" id="A0A8S1E5E2"/>
<dbReference type="EMBL" id="CADEPI010000579">
    <property type="protein sequence ID" value="CAB3387454.1"/>
    <property type="molecule type" value="Genomic_DNA"/>
</dbReference>
<keyword evidence="2" id="KW-1185">Reference proteome</keyword>
<proteinExistence type="predicted"/>
<reference evidence="1 2" key="1">
    <citation type="submission" date="2020-04" db="EMBL/GenBank/DDBJ databases">
        <authorList>
            <person name="Alioto T."/>
            <person name="Alioto T."/>
            <person name="Gomez Garrido J."/>
        </authorList>
    </citation>
    <scope>NUCLEOTIDE SEQUENCE [LARGE SCALE GENOMIC DNA]</scope>
</reference>
<sequence length="524" mass="60739">MKADLVNLTVKRLEGLRANRDSTESQDVRKLVEIILCSESDVRAKILDMDVEMRERVLQEMLRKECWDRDGNKRMFNKMLSAFMLLLSPLTRSLDLSRFFSFCPKHKMNSAMEEVLGWIAIMAPEVNHLILEDSSWNDDRGVEPLSPDVLRSLSELDKLSRLQAGQSLIAFSDLLHLCQTLPKLRFLKVFHASKFDPEIPLEVIKRSLGHLRALVCTVPFFVGKNWLLDFFAKLPNIEVFNNCSFFDIDARDFKFRNEPYVRFLFFTLDGSLFSHHDIVMLRLLNPKVTHLMVEWTLDRSDTCRKQDELLKFENIEALSLQNVQSAETVIGFVFFYGKNLHTFILAGSIGDDLCFLSLNLILKLTPNLKTLSLDRVILKDDSEPLIYSARLTDLRWKIRGRRVSVLTNILSAPKLKRIELTLERFDLTDLAGLTFLVTNNRILNQLESLSFCWSDPHGLFINFWTLEILGVFLKSASAFLPKLIDLRFTLKLPDYNGNFISFKGIEYPELRDTDLLKILKAYYY</sequence>
<name>A0A8S1E5E2_9INSE</name>
<organism evidence="1 2">
    <name type="scientific">Cloeon dipterum</name>
    <dbReference type="NCBI Taxonomy" id="197152"/>
    <lineage>
        <taxon>Eukaryota</taxon>
        <taxon>Metazoa</taxon>
        <taxon>Ecdysozoa</taxon>
        <taxon>Arthropoda</taxon>
        <taxon>Hexapoda</taxon>
        <taxon>Insecta</taxon>
        <taxon>Pterygota</taxon>
        <taxon>Palaeoptera</taxon>
        <taxon>Ephemeroptera</taxon>
        <taxon>Pisciforma</taxon>
        <taxon>Baetidae</taxon>
        <taxon>Cloeon</taxon>
    </lineage>
</organism>
<evidence type="ECO:0000313" key="2">
    <source>
        <dbReference type="Proteomes" id="UP000494165"/>
    </source>
</evidence>
<gene>
    <name evidence="1" type="ORF">CLODIP_2_CD11981</name>
</gene>
<comment type="caution">
    <text evidence="1">The sequence shown here is derived from an EMBL/GenBank/DDBJ whole genome shotgun (WGS) entry which is preliminary data.</text>
</comment>
<dbReference type="Proteomes" id="UP000494165">
    <property type="component" value="Unassembled WGS sequence"/>
</dbReference>
<protein>
    <submittedName>
        <fullName evidence="1">Uncharacterized protein</fullName>
    </submittedName>
</protein>
<accession>A0A8S1E5E2</accession>